<gene>
    <name evidence="2" type="ORF">PUN28_017628</name>
</gene>
<comment type="caution">
    <text evidence="2">The sequence shown here is derived from an EMBL/GenBank/DDBJ whole genome shotgun (WGS) entry which is preliminary data.</text>
</comment>
<feature type="region of interest" description="Disordered" evidence="1">
    <location>
        <begin position="31"/>
        <end position="76"/>
    </location>
</feature>
<sequence length="76" mass="9038">MRREVDATRFSRRKNTLAPILNSASCITGEYRRHFRPPEEEKSARKDDLRLHERGERRRPFQKPAEGEHGEKLSYS</sequence>
<dbReference type="AlphaFoldDB" id="A0AAW2EM96"/>
<reference evidence="2 3" key="1">
    <citation type="submission" date="2023-03" db="EMBL/GenBank/DDBJ databases">
        <title>High recombination rates correlate with genetic variation in Cardiocondyla obscurior ants.</title>
        <authorList>
            <person name="Errbii M."/>
        </authorList>
    </citation>
    <scope>NUCLEOTIDE SEQUENCE [LARGE SCALE GENOMIC DNA]</scope>
    <source>
        <strain evidence="2">Alpha-2009</strain>
        <tissue evidence="2">Whole body</tissue>
    </source>
</reference>
<accession>A0AAW2EM96</accession>
<protein>
    <submittedName>
        <fullName evidence="2">Uncharacterized protein</fullName>
    </submittedName>
</protein>
<evidence type="ECO:0000256" key="1">
    <source>
        <dbReference type="SAM" id="MobiDB-lite"/>
    </source>
</evidence>
<proteinExistence type="predicted"/>
<name>A0AAW2EM96_9HYME</name>
<evidence type="ECO:0000313" key="2">
    <source>
        <dbReference type="EMBL" id="KAL0103499.1"/>
    </source>
</evidence>
<dbReference type="Proteomes" id="UP001430953">
    <property type="component" value="Unassembled WGS sequence"/>
</dbReference>
<dbReference type="EMBL" id="JADYXP020000021">
    <property type="protein sequence ID" value="KAL0103499.1"/>
    <property type="molecule type" value="Genomic_DNA"/>
</dbReference>
<keyword evidence="3" id="KW-1185">Reference proteome</keyword>
<evidence type="ECO:0000313" key="3">
    <source>
        <dbReference type="Proteomes" id="UP001430953"/>
    </source>
</evidence>
<organism evidence="2 3">
    <name type="scientific">Cardiocondyla obscurior</name>
    <dbReference type="NCBI Taxonomy" id="286306"/>
    <lineage>
        <taxon>Eukaryota</taxon>
        <taxon>Metazoa</taxon>
        <taxon>Ecdysozoa</taxon>
        <taxon>Arthropoda</taxon>
        <taxon>Hexapoda</taxon>
        <taxon>Insecta</taxon>
        <taxon>Pterygota</taxon>
        <taxon>Neoptera</taxon>
        <taxon>Endopterygota</taxon>
        <taxon>Hymenoptera</taxon>
        <taxon>Apocrita</taxon>
        <taxon>Aculeata</taxon>
        <taxon>Formicoidea</taxon>
        <taxon>Formicidae</taxon>
        <taxon>Myrmicinae</taxon>
        <taxon>Cardiocondyla</taxon>
    </lineage>
</organism>